<evidence type="ECO:0000259" key="11">
    <source>
        <dbReference type="Pfam" id="PF00122"/>
    </source>
</evidence>
<evidence type="ECO:0000313" key="12">
    <source>
        <dbReference type="EMBL" id="MFD2788398.1"/>
    </source>
</evidence>
<dbReference type="InterPro" id="IPR036412">
    <property type="entry name" value="HAD-like_sf"/>
</dbReference>
<dbReference type="RefSeq" id="WP_251807317.1">
    <property type="nucleotide sequence ID" value="NZ_CP166679.1"/>
</dbReference>
<keyword evidence="3 10" id="KW-0812">Transmembrane</keyword>
<dbReference type="InterPro" id="IPR001757">
    <property type="entry name" value="P_typ_ATPase"/>
</dbReference>
<dbReference type="PRINTS" id="PR00941">
    <property type="entry name" value="CDATPASE"/>
</dbReference>
<dbReference type="NCBIfam" id="TIGR01494">
    <property type="entry name" value="ATPase_P-type"/>
    <property type="match status" value="1"/>
</dbReference>
<feature type="transmembrane region" description="Helical" evidence="10">
    <location>
        <begin position="254"/>
        <end position="280"/>
    </location>
</feature>
<keyword evidence="10" id="KW-0067">ATP-binding</keyword>
<feature type="transmembrane region" description="Helical" evidence="10">
    <location>
        <begin position="567"/>
        <end position="586"/>
    </location>
</feature>
<evidence type="ECO:0000256" key="8">
    <source>
        <dbReference type="ARBA" id="ARBA00039097"/>
    </source>
</evidence>
<feature type="domain" description="P-type ATPase A" evidence="11">
    <location>
        <begin position="113"/>
        <end position="214"/>
    </location>
</feature>
<dbReference type="InterPro" id="IPR027256">
    <property type="entry name" value="P-typ_ATPase_IB"/>
</dbReference>
<dbReference type="SFLD" id="SFLDS00003">
    <property type="entry name" value="Haloacid_Dehalogenase"/>
    <property type="match status" value="1"/>
</dbReference>
<dbReference type="InterPro" id="IPR023214">
    <property type="entry name" value="HAD_sf"/>
</dbReference>
<evidence type="ECO:0000256" key="2">
    <source>
        <dbReference type="ARBA" id="ARBA00006024"/>
    </source>
</evidence>
<dbReference type="Pfam" id="PF00122">
    <property type="entry name" value="E1-E2_ATPase"/>
    <property type="match status" value="1"/>
</dbReference>
<dbReference type="NCBIfam" id="TIGR01511">
    <property type="entry name" value="ATPase-IB1_Cu"/>
    <property type="match status" value="1"/>
</dbReference>
<dbReference type="SUPFAM" id="SSF81665">
    <property type="entry name" value="Calcium ATPase, transmembrane domain M"/>
    <property type="match status" value="1"/>
</dbReference>
<comment type="similarity">
    <text evidence="2 10">Belongs to the cation transport ATPase (P-type) (TC 3.A.3) family. Type IB subfamily.</text>
</comment>
<feature type="transmembrane region" description="Helical" evidence="10">
    <location>
        <begin position="592"/>
        <end position="610"/>
    </location>
</feature>
<dbReference type="PANTHER" id="PTHR48085:SF5">
    <property type="entry name" value="CADMIUM_ZINC-TRANSPORTING ATPASE HMA4-RELATED"/>
    <property type="match status" value="1"/>
</dbReference>
<keyword evidence="10" id="KW-1003">Cell membrane</keyword>
<dbReference type="EC" id="7.2.2.12" evidence="8"/>
<dbReference type="PRINTS" id="PR00119">
    <property type="entry name" value="CATATPASE"/>
</dbReference>
<dbReference type="Pfam" id="PF00702">
    <property type="entry name" value="Hydrolase"/>
    <property type="match status" value="1"/>
</dbReference>
<evidence type="ECO:0000256" key="3">
    <source>
        <dbReference type="ARBA" id="ARBA00022692"/>
    </source>
</evidence>
<dbReference type="EMBL" id="JBHUOK010000003">
    <property type="protein sequence ID" value="MFD2788398.1"/>
    <property type="molecule type" value="Genomic_DNA"/>
</dbReference>
<accession>A0ABW5V9R0</accession>
<dbReference type="Proteomes" id="UP001597532">
    <property type="component" value="Unassembled WGS sequence"/>
</dbReference>
<name>A0ABW5V9R0_9FLAO</name>
<dbReference type="InterPro" id="IPR044492">
    <property type="entry name" value="P_typ_ATPase_HD_dom"/>
</dbReference>
<dbReference type="Gene3D" id="3.40.1110.10">
    <property type="entry name" value="Calcium-transporting ATPase, cytoplasmic domain N"/>
    <property type="match status" value="1"/>
</dbReference>
<dbReference type="NCBIfam" id="TIGR01525">
    <property type="entry name" value="ATPase-IB_hvy"/>
    <property type="match status" value="1"/>
</dbReference>
<keyword evidence="13" id="KW-1185">Reference proteome</keyword>
<dbReference type="CDD" id="cd02079">
    <property type="entry name" value="P-type_ATPase_HM"/>
    <property type="match status" value="1"/>
</dbReference>
<evidence type="ECO:0000256" key="1">
    <source>
        <dbReference type="ARBA" id="ARBA00004370"/>
    </source>
</evidence>
<dbReference type="SUPFAM" id="SSF81653">
    <property type="entry name" value="Calcium ATPase, transduction domain A"/>
    <property type="match status" value="1"/>
</dbReference>
<dbReference type="PROSITE" id="PS00154">
    <property type="entry name" value="ATPASE_E1_E2"/>
    <property type="match status" value="1"/>
</dbReference>
<dbReference type="InterPro" id="IPR018303">
    <property type="entry name" value="ATPase_P-typ_P_site"/>
</dbReference>
<dbReference type="PANTHER" id="PTHR48085">
    <property type="entry name" value="CADMIUM/ZINC-TRANSPORTING ATPASE HMA2-RELATED"/>
    <property type="match status" value="1"/>
</dbReference>
<dbReference type="InterPro" id="IPR008250">
    <property type="entry name" value="ATPase_P-typ_transduc_dom_A_sf"/>
</dbReference>
<keyword evidence="6 10" id="KW-1133">Transmembrane helix</keyword>
<feature type="transmembrane region" description="Helical" evidence="10">
    <location>
        <begin position="60"/>
        <end position="78"/>
    </location>
</feature>
<keyword evidence="4 10" id="KW-0479">Metal-binding</keyword>
<organism evidence="12 13">
    <name type="scientific">Arenibacter antarcticus</name>
    <dbReference type="NCBI Taxonomy" id="2040469"/>
    <lineage>
        <taxon>Bacteria</taxon>
        <taxon>Pseudomonadati</taxon>
        <taxon>Bacteroidota</taxon>
        <taxon>Flavobacteriia</taxon>
        <taxon>Flavobacteriales</taxon>
        <taxon>Flavobacteriaceae</taxon>
        <taxon>Arenibacter</taxon>
    </lineage>
</organism>
<keyword evidence="7 10" id="KW-0472">Membrane</keyword>
<dbReference type="InterPro" id="IPR023299">
    <property type="entry name" value="ATPase_P-typ_cyto_dom_N"/>
</dbReference>
<evidence type="ECO:0000256" key="7">
    <source>
        <dbReference type="ARBA" id="ARBA00023136"/>
    </source>
</evidence>
<feature type="transmembrane region" description="Helical" evidence="10">
    <location>
        <begin position="32"/>
        <end position="53"/>
    </location>
</feature>
<evidence type="ECO:0000256" key="4">
    <source>
        <dbReference type="ARBA" id="ARBA00022723"/>
    </source>
</evidence>
<comment type="subcellular location">
    <subcellularLocation>
        <location evidence="10">Cell membrane</location>
    </subcellularLocation>
    <subcellularLocation>
        <location evidence="1">Membrane</location>
    </subcellularLocation>
</comment>
<evidence type="ECO:0000256" key="10">
    <source>
        <dbReference type="RuleBase" id="RU362081"/>
    </source>
</evidence>
<keyword evidence="10" id="KW-0547">Nucleotide-binding</keyword>
<comment type="caution">
    <text evidence="12">The sequence shown here is derived from an EMBL/GenBank/DDBJ whole genome shotgun (WGS) entry which is preliminary data.</text>
</comment>
<dbReference type="Gene3D" id="2.70.150.10">
    <property type="entry name" value="Calcium-transporting ATPase, cytoplasmic transduction domain A"/>
    <property type="match status" value="1"/>
</dbReference>
<dbReference type="InterPro" id="IPR059000">
    <property type="entry name" value="ATPase_P-type_domA"/>
</dbReference>
<feature type="transmembrane region" description="Helical" evidence="10">
    <location>
        <begin position="230"/>
        <end position="248"/>
    </location>
</feature>
<dbReference type="SFLD" id="SFLDG00002">
    <property type="entry name" value="C1.7:_P-type_atpase_like"/>
    <property type="match status" value="1"/>
</dbReference>
<comment type="catalytic activity">
    <reaction evidence="9">
        <text>Zn(2+)(in) + ATP + H2O = Zn(2+)(out) + ADP + phosphate + H(+)</text>
        <dbReference type="Rhea" id="RHEA:20621"/>
        <dbReference type="ChEBI" id="CHEBI:15377"/>
        <dbReference type="ChEBI" id="CHEBI:15378"/>
        <dbReference type="ChEBI" id="CHEBI:29105"/>
        <dbReference type="ChEBI" id="CHEBI:30616"/>
        <dbReference type="ChEBI" id="CHEBI:43474"/>
        <dbReference type="ChEBI" id="CHEBI:456216"/>
        <dbReference type="EC" id="7.2.2.12"/>
    </reaction>
</comment>
<dbReference type="InterPro" id="IPR023298">
    <property type="entry name" value="ATPase_P-typ_TM_dom_sf"/>
</dbReference>
<evidence type="ECO:0000256" key="9">
    <source>
        <dbReference type="ARBA" id="ARBA00047308"/>
    </source>
</evidence>
<reference evidence="13" key="1">
    <citation type="journal article" date="2019" name="Int. J. Syst. Evol. Microbiol.">
        <title>The Global Catalogue of Microorganisms (GCM) 10K type strain sequencing project: providing services to taxonomists for standard genome sequencing and annotation.</title>
        <authorList>
            <consortium name="The Broad Institute Genomics Platform"/>
            <consortium name="The Broad Institute Genome Sequencing Center for Infectious Disease"/>
            <person name="Wu L."/>
            <person name="Ma J."/>
        </authorList>
    </citation>
    <scope>NUCLEOTIDE SEQUENCE [LARGE SCALE GENOMIC DNA]</scope>
    <source>
        <strain evidence="13">KCTC 52924</strain>
    </source>
</reference>
<evidence type="ECO:0000256" key="6">
    <source>
        <dbReference type="ARBA" id="ARBA00022989"/>
    </source>
</evidence>
<keyword evidence="5" id="KW-1278">Translocase</keyword>
<dbReference type="SUPFAM" id="SSF56784">
    <property type="entry name" value="HAD-like"/>
    <property type="match status" value="1"/>
</dbReference>
<feature type="transmembrane region" description="Helical" evidence="10">
    <location>
        <begin position="9"/>
        <end position="26"/>
    </location>
</feature>
<sequence>MNAKQVNRIMYAAGILLLAAFATYLFNWSRLLLDTLLIIATIVAGVPTFIKAWKASRLKMFSIELLVTIAVIGALIIGEYVESAAVTFLFLFGAFLEGRSLEKARAALKSLMEMAPLEATVVRNGLRAIIMAEEVVENDLVIIQTGEKIPIDGRVISGNASVNEAAITGESVPASKGIDDQVFSGSILDSGYLEVIAENVGEDTTFSKIIELVEEAQEGKAKTQRFLEKFAAIYTPGIMILSVLVWVVTRDVHLALTFLVIACPGALVISAPVSIVAGIGNGARNGILIKGGEVMENLAKINAIVFDKTGTLTKGKPGVTAIKGFGIDEKEVLLMAAEAEVISEHHLGRAIVKEAEITGLKLLNKPTEVNVLKGRGIEVNLGGKSLYIGNRKGLFQNEIPIETEMESYATKQEKAGNTAVFIADDKKIMGIISIADAIRDKAKDTIDNLKSEGIEHLVMLTGDNKHTAKIVGEQLGMDDIYAELLPEDKAVKVKECMGKGIKLAMLGDGVNDAPAIATADVGIAMGVAGTDVAMETADVVLMADNLDKLIHALQLSKATVRNMKQNMFIAVGTVVLLLAGVLTKNVNLASGMLIHELSVLLVILNALRLIRFKPVNRFKPSAPRKDENVLCQKDMPLNVKNI</sequence>
<evidence type="ECO:0000313" key="13">
    <source>
        <dbReference type="Proteomes" id="UP001597532"/>
    </source>
</evidence>
<dbReference type="Gene3D" id="3.40.50.1000">
    <property type="entry name" value="HAD superfamily/HAD-like"/>
    <property type="match status" value="1"/>
</dbReference>
<protein>
    <recommendedName>
        <fullName evidence="8">P-type Zn(2+) transporter</fullName>
        <ecNumber evidence="8">7.2.2.12</ecNumber>
    </recommendedName>
</protein>
<dbReference type="InterPro" id="IPR051014">
    <property type="entry name" value="Cation_Transport_ATPase_IB"/>
</dbReference>
<feature type="transmembrane region" description="Helical" evidence="10">
    <location>
        <begin position="84"/>
        <end position="101"/>
    </location>
</feature>
<dbReference type="SFLD" id="SFLDF00027">
    <property type="entry name" value="p-type_atpase"/>
    <property type="match status" value="1"/>
</dbReference>
<proteinExistence type="inferred from homology"/>
<evidence type="ECO:0000256" key="5">
    <source>
        <dbReference type="ARBA" id="ARBA00022967"/>
    </source>
</evidence>
<gene>
    <name evidence="12" type="ORF">ACFS1K_01340</name>
</gene>